<dbReference type="EMBL" id="BART01011533">
    <property type="protein sequence ID" value="GAG86314.1"/>
    <property type="molecule type" value="Genomic_DNA"/>
</dbReference>
<sequence>MNDLKPFSESISTGSLDNYPRVVEYATAPSESVEAAFETLRKIYRGDKKLPSQKAVIASRKILETWKRELLISKKGDTATYKRIEAALKVKHPGSLVKSFLYNS</sequence>
<gene>
    <name evidence="1" type="ORF">S01H4_24528</name>
</gene>
<proteinExistence type="predicted"/>
<protein>
    <submittedName>
        <fullName evidence="1">Uncharacterized protein</fullName>
    </submittedName>
</protein>
<reference evidence="1" key="1">
    <citation type="journal article" date="2014" name="Front. Microbiol.">
        <title>High frequency of phylogenetically diverse reductive dehalogenase-homologous genes in deep subseafloor sedimentary metagenomes.</title>
        <authorList>
            <person name="Kawai M."/>
            <person name="Futagami T."/>
            <person name="Toyoda A."/>
            <person name="Takaki Y."/>
            <person name="Nishi S."/>
            <person name="Hori S."/>
            <person name="Arai W."/>
            <person name="Tsubouchi T."/>
            <person name="Morono Y."/>
            <person name="Uchiyama I."/>
            <person name="Ito T."/>
            <person name="Fujiyama A."/>
            <person name="Inagaki F."/>
            <person name="Takami H."/>
        </authorList>
    </citation>
    <scope>NUCLEOTIDE SEQUENCE</scope>
    <source>
        <strain evidence="1">Expedition CK06-06</strain>
    </source>
</reference>
<comment type="caution">
    <text evidence="1">The sequence shown here is derived from an EMBL/GenBank/DDBJ whole genome shotgun (WGS) entry which is preliminary data.</text>
</comment>
<organism evidence="1">
    <name type="scientific">marine sediment metagenome</name>
    <dbReference type="NCBI Taxonomy" id="412755"/>
    <lineage>
        <taxon>unclassified sequences</taxon>
        <taxon>metagenomes</taxon>
        <taxon>ecological metagenomes</taxon>
    </lineage>
</organism>
<name>X1ATU5_9ZZZZ</name>
<accession>X1ATU5</accession>
<dbReference type="AlphaFoldDB" id="X1ATU5"/>
<evidence type="ECO:0000313" key="1">
    <source>
        <dbReference type="EMBL" id="GAG86314.1"/>
    </source>
</evidence>